<dbReference type="EMBL" id="CP049109">
    <property type="protein sequence ID" value="QIG80249.1"/>
    <property type="molecule type" value="Genomic_DNA"/>
</dbReference>
<dbReference type="AlphaFoldDB" id="A0A6G6Y5S3"/>
<proteinExistence type="predicted"/>
<organism evidence="1 2">
    <name type="scientific">Stakelama tenebrarum</name>
    <dbReference type="NCBI Taxonomy" id="2711215"/>
    <lineage>
        <taxon>Bacteria</taxon>
        <taxon>Pseudomonadati</taxon>
        <taxon>Pseudomonadota</taxon>
        <taxon>Alphaproteobacteria</taxon>
        <taxon>Sphingomonadales</taxon>
        <taxon>Sphingomonadaceae</taxon>
        <taxon>Stakelama</taxon>
    </lineage>
</organism>
<reference evidence="1 2" key="1">
    <citation type="submission" date="2020-02" db="EMBL/GenBank/DDBJ databases">
        <authorList>
            <person name="Zheng R.K."/>
            <person name="Sun C.M."/>
        </authorList>
    </citation>
    <scope>NUCLEOTIDE SEQUENCE [LARGE SCALE GENOMIC DNA]</scope>
    <source>
        <strain evidence="2">zrk23</strain>
    </source>
</reference>
<dbReference type="RefSeq" id="WP_165327254.1">
    <property type="nucleotide sequence ID" value="NZ_CP049109.1"/>
</dbReference>
<protein>
    <submittedName>
        <fullName evidence="1">Uncharacterized protein</fullName>
    </submittedName>
</protein>
<sequence>MSNLLRRLGCMVGKHHRSRRLARLDPRDGQIFSQCTHCGVQMKRVSKGNWTVAR</sequence>
<dbReference type="Proteomes" id="UP000501568">
    <property type="component" value="Chromosome"/>
</dbReference>
<evidence type="ECO:0000313" key="1">
    <source>
        <dbReference type="EMBL" id="QIG80249.1"/>
    </source>
</evidence>
<evidence type="ECO:0000313" key="2">
    <source>
        <dbReference type="Proteomes" id="UP000501568"/>
    </source>
</evidence>
<accession>A0A6G6Y5S3</accession>
<dbReference type="KEGG" id="spzr:G5C33_10995"/>
<keyword evidence="2" id="KW-1185">Reference proteome</keyword>
<name>A0A6G6Y5S3_9SPHN</name>
<gene>
    <name evidence="1" type="ORF">G5C33_10995</name>
</gene>